<feature type="chain" id="PRO_5046282765" evidence="1">
    <location>
        <begin position="17"/>
        <end position="390"/>
    </location>
</feature>
<evidence type="ECO:0000313" key="2">
    <source>
        <dbReference type="EMBL" id="MFD2275540.1"/>
    </source>
</evidence>
<keyword evidence="3" id="KW-1185">Reference proteome</keyword>
<evidence type="ECO:0000256" key="1">
    <source>
        <dbReference type="SAM" id="SignalP"/>
    </source>
</evidence>
<accession>A0ABW5E2A4</accession>
<dbReference type="Proteomes" id="UP001597297">
    <property type="component" value="Unassembled WGS sequence"/>
</dbReference>
<protein>
    <submittedName>
        <fullName evidence="2">Uncharacterized protein</fullName>
    </submittedName>
</protein>
<name>A0ABW5E2A4_9BACT</name>
<sequence>MFKTLALILTSTNIHAATQVSAPHANLSYIGKALIKEQSTHTFQELDKFHLSDIHLNQGTLAQALSVIYSEYKKTCVLTKQQPLKIQYTGVSTKSRTLNVTLSGTFAELNKLVATYYGCELQYTPASNTIESKFLAPDSAITQAEITLPPDWAQILELAPFAEAGETKDAEENSLKKLTALLDLEEDTQYAYSSKKCTLSVSGSPLSIAKLQKISSILQKRKPKQIRVATKYVGLPNTLDVLADTLVGDKMLFLNDGQTQMIMRSICQIKGASIMTAPSTISRNQELAQLEIIDEFESGIITKKKQWTGLRMHLYGELCGFDITLNREIFIGQREGVLKKVHYYDYKYLSRTRDGNTTARYSHSRDGVNYYVFMTSNIIDATGKRVKDLN</sequence>
<organism evidence="2 3">
    <name type="scientific">Rubritalea spongiae</name>
    <dbReference type="NCBI Taxonomy" id="430797"/>
    <lineage>
        <taxon>Bacteria</taxon>
        <taxon>Pseudomonadati</taxon>
        <taxon>Verrucomicrobiota</taxon>
        <taxon>Verrucomicrobiia</taxon>
        <taxon>Verrucomicrobiales</taxon>
        <taxon>Rubritaleaceae</taxon>
        <taxon>Rubritalea</taxon>
    </lineage>
</organism>
<dbReference type="RefSeq" id="WP_377092770.1">
    <property type="nucleotide sequence ID" value="NZ_JBHSJM010000001.1"/>
</dbReference>
<keyword evidence="1" id="KW-0732">Signal</keyword>
<evidence type="ECO:0000313" key="3">
    <source>
        <dbReference type="Proteomes" id="UP001597297"/>
    </source>
</evidence>
<dbReference type="EMBL" id="JBHUJC010000010">
    <property type="protein sequence ID" value="MFD2275540.1"/>
    <property type="molecule type" value="Genomic_DNA"/>
</dbReference>
<proteinExistence type="predicted"/>
<comment type="caution">
    <text evidence="2">The sequence shown here is derived from an EMBL/GenBank/DDBJ whole genome shotgun (WGS) entry which is preliminary data.</text>
</comment>
<feature type="signal peptide" evidence="1">
    <location>
        <begin position="1"/>
        <end position="16"/>
    </location>
</feature>
<gene>
    <name evidence="2" type="ORF">ACFSQZ_03570</name>
</gene>
<reference evidence="3" key="1">
    <citation type="journal article" date="2019" name="Int. J. Syst. Evol. Microbiol.">
        <title>The Global Catalogue of Microorganisms (GCM) 10K type strain sequencing project: providing services to taxonomists for standard genome sequencing and annotation.</title>
        <authorList>
            <consortium name="The Broad Institute Genomics Platform"/>
            <consortium name="The Broad Institute Genome Sequencing Center for Infectious Disease"/>
            <person name="Wu L."/>
            <person name="Ma J."/>
        </authorList>
    </citation>
    <scope>NUCLEOTIDE SEQUENCE [LARGE SCALE GENOMIC DNA]</scope>
    <source>
        <strain evidence="3">JCM 16545</strain>
    </source>
</reference>